<dbReference type="OrthoDB" id="9811471at2"/>
<dbReference type="Proteomes" id="UP000000639">
    <property type="component" value="Chromosome"/>
</dbReference>
<dbReference type="InterPro" id="IPR023631">
    <property type="entry name" value="Amidase_dom"/>
</dbReference>
<evidence type="ECO:0000313" key="3">
    <source>
        <dbReference type="Proteomes" id="UP000000639"/>
    </source>
</evidence>
<dbReference type="EC" id="6.3.5.-" evidence="2"/>
<dbReference type="PANTHER" id="PTHR46310">
    <property type="entry name" value="AMIDASE 1"/>
    <property type="match status" value="1"/>
</dbReference>
<dbReference type="AlphaFoldDB" id="A1SYS6"/>
<proteinExistence type="predicted"/>
<sequence>MDTSVYCRQGPKSIAAIKTRGVLSGYRFVFKDVFDVQGYVTGAGNPTWLMSHEPALHTSPIITQLLIQGAHCSGRVQSSELACGFDGMNTHYGTAINHLAPKCQSGGSSSCSAAVARGDGDFALGIDAAGEIRISASYCGLFGLRATYAALPLDHSFSLAKSFDTAGLLTRNLTVMSNVVTSLFREQPPVDQFEDVFIFVEKRALELMDSEVKEELTNKLNRLARNRYVVSTDSLLDICEVSLEELAEWFSIIQGYELIQEHSEWLAEHQSAVTKDVSRRFDKSKNISIDEYVEAKQKMANFSTLFIYLLKSKGGWLCLPTTPGLPPELKQSVNSLIYYRKRLLGLTALASLCGLPQLHLPLGKINGKSYGLSLIGMPNSEKKLIKQGQYLLQSLAVNESVNSKSWLNNKL</sequence>
<feature type="domain" description="Amidase" evidence="1">
    <location>
        <begin position="12"/>
        <end position="384"/>
    </location>
</feature>
<keyword evidence="3" id="KW-1185">Reference proteome</keyword>
<dbReference type="Gene3D" id="3.90.1300.10">
    <property type="entry name" value="Amidase signature (AS) domain"/>
    <property type="match status" value="1"/>
</dbReference>
<organism evidence="2 3">
    <name type="scientific">Psychromonas ingrahamii (strain DSM 17664 / CCUG 51855 / 37)</name>
    <dbReference type="NCBI Taxonomy" id="357804"/>
    <lineage>
        <taxon>Bacteria</taxon>
        <taxon>Pseudomonadati</taxon>
        <taxon>Pseudomonadota</taxon>
        <taxon>Gammaproteobacteria</taxon>
        <taxon>Alteromonadales</taxon>
        <taxon>Psychromonadaceae</taxon>
        <taxon>Psychromonas</taxon>
    </lineage>
</organism>
<dbReference type="InterPro" id="IPR036928">
    <property type="entry name" value="AS_sf"/>
</dbReference>
<dbReference type="GO" id="GO:0016874">
    <property type="term" value="F:ligase activity"/>
    <property type="evidence" value="ECO:0007669"/>
    <property type="project" value="UniProtKB-KW"/>
</dbReference>
<dbReference type="eggNOG" id="COG0154">
    <property type="taxonomic scope" value="Bacteria"/>
</dbReference>
<dbReference type="PANTHER" id="PTHR46310:SF7">
    <property type="entry name" value="AMIDASE 1"/>
    <property type="match status" value="1"/>
</dbReference>
<dbReference type="KEGG" id="pin:Ping_2939"/>
<evidence type="ECO:0000313" key="2">
    <source>
        <dbReference type="EMBL" id="ABM04641.1"/>
    </source>
</evidence>
<name>A1SYS6_PSYIN</name>
<protein>
    <submittedName>
        <fullName evidence="2">Aspartyl/glutamyl-tRNA(Asn/Gln) amidotransferase subunit A</fullName>
        <ecNumber evidence="2">6.3.5.-</ecNumber>
    </submittedName>
</protein>
<keyword evidence="2" id="KW-0436">Ligase</keyword>
<gene>
    <name evidence="2" type="ordered locus">Ping_2939</name>
</gene>
<dbReference type="RefSeq" id="WP_011771195.1">
    <property type="nucleotide sequence ID" value="NC_008709.1"/>
</dbReference>
<dbReference type="HOGENOM" id="CLU_009600_0_3_6"/>
<dbReference type="EMBL" id="CP000510">
    <property type="protein sequence ID" value="ABM04641.1"/>
    <property type="molecule type" value="Genomic_DNA"/>
</dbReference>
<accession>A1SYS6</accession>
<keyword evidence="2" id="KW-0808">Transferase</keyword>
<reference evidence="2 3" key="1">
    <citation type="submission" date="2007-01" db="EMBL/GenBank/DDBJ databases">
        <title>Complete sequence of Psychromonas ingrahamii 37.</title>
        <authorList>
            <consortium name="US DOE Joint Genome Institute"/>
            <person name="Copeland A."/>
            <person name="Lucas S."/>
            <person name="Lapidus A."/>
            <person name="Barry K."/>
            <person name="Detter J.C."/>
            <person name="Glavina del Rio T."/>
            <person name="Hammon N."/>
            <person name="Israni S."/>
            <person name="Dalin E."/>
            <person name="Tice H."/>
            <person name="Pitluck S."/>
            <person name="Thompson L.S."/>
            <person name="Brettin T."/>
            <person name="Bruce D."/>
            <person name="Han C."/>
            <person name="Tapia R."/>
            <person name="Schmutz J."/>
            <person name="Larimer F."/>
            <person name="Land M."/>
            <person name="Hauser L."/>
            <person name="Kyrpides N."/>
            <person name="Ivanova N."/>
            <person name="Staley J."/>
            <person name="Richardson P."/>
        </authorList>
    </citation>
    <scope>NUCLEOTIDE SEQUENCE [LARGE SCALE GENOMIC DNA]</scope>
    <source>
        <strain evidence="2 3">37</strain>
    </source>
</reference>
<evidence type="ECO:0000259" key="1">
    <source>
        <dbReference type="Pfam" id="PF01425"/>
    </source>
</evidence>
<dbReference type="Pfam" id="PF01425">
    <property type="entry name" value="Amidase"/>
    <property type="match status" value="1"/>
</dbReference>
<dbReference type="STRING" id="357804.Ping_2939"/>
<dbReference type="SUPFAM" id="SSF75304">
    <property type="entry name" value="Amidase signature (AS) enzymes"/>
    <property type="match status" value="1"/>
</dbReference>
<dbReference type="GO" id="GO:0016740">
    <property type="term" value="F:transferase activity"/>
    <property type="evidence" value="ECO:0007669"/>
    <property type="project" value="UniProtKB-KW"/>
</dbReference>